<dbReference type="PANTHER" id="PTHR11022">
    <property type="entry name" value="PEPTIDOGLYCAN RECOGNITION PROTEIN"/>
    <property type="match status" value="1"/>
</dbReference>
<dbReference type="GO" id="GO:0009253">
    <property type="term" value="P:peptidoglycan catabolic process"/>
    <property type="evidence" value="ECO:0007669"/>
    <property type="project" value="InterPro"/>
</dbReference>
<evidence type="ECO:0000256" key="2">
    <source>
        <dbReference type="SAM" id="MobiDB-lite"/>
    </source>
</evidence>
<dbReference type="EMBL" id="CP045851">
    <property type="protein sequence ID" value="QGG95854.1"/>
    <property type="molecule type" value="Genomic_DNA"/>
</dbReference>
<dbReference type="Gene3D" id="3.40.80.10">
    <property type="entry name" value="Peptidoglycan recognition protein-like"/>
    <property type="match status" value="1"/>
</dbReference>
<name>A0A5Q2RK44_9ACTN</name>
<dbReference type="InterPro" id="IPR015510">
    <property type="entry name" value="PGRP"/>
</dbReference>
<dbReference type="InterPro" id="IPR002502">
    <property type="entry name" value="Amidase_domain"/>
</dbReference>
<accession>A0A5Q2RK44</accession>
<dbReference type="InterPro" id="IPR006619">
    <property type="entry name" value="PGRP_domain_met/bac"/>
</dbReference>
<feature type="domain" description="SLH" evidence="3">
    <location>
        <begin position="511"/>
        <end position="575"/>
    </location>
</feature>
<gene>
    <name evidence="4" type="ORF">GH723_12515</name>
</gene>
<dbReference type="InterPro" id="IPR001119">
    <property type="entry name" value="SLH_dom"/>
</dbReference>
<comment type="similarity">
    <text evidence="1">Belongs to the N-acetylmuramoyl-L-alanine amidase 2 family.</text>
</comment>
<dbReference type="CDD" id="cd06583">
    <property type="entry name" value="PGRP"/>
    <property type="match status" value="1"/>
</dbReference>
<dbReference type="RefSeq" id="WP_153759960.1">
    <property type="nucleotide sequence ID" value="NZ_CP045851.1"/>
</dbReference>
<dbReference type="PROSITE" id="PS51318">
    <property type="entry name" value="TAT"/>
    <property type="match status" value="1"/>
</dbReference>
<dbReference type="Pfam" id="PF01510">
    <property type="entry name" value="Amidase_2"/>
    <property type="match status" value="1"/>
</dbReference>
<evidence type="ECO:0000313" key="4">
    <source>
        <dbReference type="EMBL" id="QGG95854.1"/>
    </source>
</evidence>
<evidence type="ECO:0000313" key="5">
    <source>
        <dbReference type="Proteomes" id="UP000334019"/>
    </source>
</evidence>
<reference evidence="4 5" key="1">
    <citation type="submission" date="2019-11" db="EMBL/GenBank/DDBJ databases">
        <authorList>
            <person name="He Y."/>
        </authorList>
    </citation>
    <scope>NUCLEOTIDE SEQUENCE [LARGE SCALE GENOMIC DNA]</scope>
    <source>
        <strain evidence="4 5">SCSIO 58843</strain>
    </source>
</reference>
<dbReference type="Proteomes" id="UP000334019">
    <property type="component" value="Chromosome"/>
</dbReference>
<evidence type="ECO:0000256" key="1">
    <source>
        <dbReference type="ARBA" id="ARBA00007553"/>
    </source>
</evidence>
<dbReference type="GO" id="GO:0008270">
    <property type="term" value="F:zinc ion binding"/>
    <property type="evidence" value="ECO:0007669"/>
    <property type="project" value="InterPro"/>
</dbReference>
<dbReference type="SMART" id="SM00701">
    <property type="entry name" value="PGRP"/>
    <property type="match status" value="1"/>
</dbReference>
<dbReference type="GO" id="GO:0008745">
    <property type="term" value="F:N-acetylmuramoyl-L-alanine amidase activity"/>
    <property type="evidence" value="ECO:0007669"/>
    <property type="project" value="InterPro"/>
</dbReference>
<proteinExistence type="inferred from homology"/>
<protein>
    <recommendedName>
        <fullName evidence="3">SLH domain-containing protein</fullName>
    </recommendedName>
</protein>
<feature type="domain" description="SLH" evidence="3">
    <location>
        <begin position="389"/>
        <end position="453"/>
    </location>
</feature>
<dbReference type="KEGG" id="atq:GH723_12515"/>
<dbReference type="PROSITE" id="PS51272">
    <property type="entry name" value="SLH"/>
    <property type="match status" value="2"/>
</dbReference>
<dbReference type="InterPro" id="IPR036505">
    <property type="entry name" value="Amidase/PGRP_sf"/>
</dbReference>
<dbReference type="InterPro" id="IPR006311">
    <property type="entry name" value="TAT_signal"/>
</dbReference>
<dbReference type="PANTHER" id="PTHR11022:SF41">
    <property type="entry name" value="PEPTIDOGLYCAN-RECOGNITION PROTEIN LC-RELATED"/>
    <property type="match status" value="1"/>
</dbReference>
<organism evidence="4 5">
    <name type="scientific">Actinomarinicola tropica</name>
    <dbReference type="NCBI Taxonomy" id="2789776"/>
    <lineage>
        <taxon>Bacteria</taxon>
        <taxon>Bacillati</taxon>
        <taxon>Actinomycetota</taxon>
        <taxon>Acidimicrobiia</taxon>
        <taxon>Acidimicrobiales</taxon>
        <taxon>Iamiaceae</taxon>
        <taxon>Actinomarinicola</taxon>
    </lineage>
</organism>
<keyword evidence="5" id="KW-1185">Reference proteome</keyword>
<sequence length="581" mass="62108">MSTTDPRPATGRLSRRDLIRSGLATGAVASVGTGTVGSLVLGGRRRGRTQDWADAAPIAEVAQPELRVDTVAPRLAAVAPSSEGGAALAAMAAGSGALLAREEGIAPFTVIGVRFASDTSAEARVRVRRRGEWQPWDHLHVGEDHRPDDVPSDGRHRSDPMWVESADAYEIELPGDARDLEVVLVRETDEIAGYAQVPAVTSFAPQPTIHPRSSWSARPVGSIPVAPTVQSAIIHHSAGTNGYSQAQVPGIIRGIQAYHIDGNGWSDIAYNFLVDRFGTLWEGRAGGVAKAVIGGHSYGHNTRTVGICYLGTLSGVAPPAAAVHSITRLVAWKLGLHGVDPRGQSLYTDYGGTTKWLSHVTGHSDVRQTECPGTLYASLGAIRRDARVVQQPFRDVAVDGFYQDAVIWATLIGLTTGVGDTGLFKPDDPVSRAEMATFLHRMMDSQRPTIANRFPDVPDVSFFTTAVRWLDEAGLTTGVGTSGLYQPGEWVTRGQVATFLHRMVGRPAPAGPSGFGDVSRGAFYDDAIAWMAQHRITTGVSGTNRFEPEARVTRGELVTFLYRLARTASAWSGPVPSTVLF</sequence>
<evidence type="ECO:0000259" key="3">
    <source>
        <dbReference type="PROSITE" id="PS51272"/>
    </source>
</evidence>
<dbReference type="SUPFAM" id="SSF55846">
    <property type="entry name" value="N-acetylmuramoyl-L-alanine amidase-like"/>
    <property type="match status" value="1"/>
</dbReference>
<dbReference type="AlphaFoldDB" id="A0A5Q2RK44"/>
<feature type="region of interest" description="Disordered" evidence="2">
    <location>
        <begin position="140"/>
        <end position="159"/>
    </location>
</feature>
<dbReference type="Pfam" id="PF00395">
    <property type="entry name" value="SLH"/>
    <property type="match status" value="3"/>
</dbReference>
<dbReference type="SMART" id="SM00644">
    <property type="entry name" value="Ami_2"/>
    <property type="match status" value="1"/>
</dbReference>